<dbReference type="EMBL" id="JAGFVQ010000003">
    <property type="protein sequence ID" value="MBO4139083.1"/>
    <property type="molecule type" value="Genomic_DNA"/>
</dbReference>
<dbReference type="Gene3D" id="2.40.350.10">
    <property type="entry name" value="SO1590-like"/>
    <property type="match status" value="1"/>
</dbReference>
<sequence length="134" mass="14521">MTKQVTGVRKLKSWEDTTYSEVGDGPKAVRSSIEYEYTGDIQGTAKLEYVMLLHSDDKATFVGYEQIVGRIGDREGSVVLEHRGKLDENAATVAMSVLPDSGTGQLAGARGEGGFVGVHEDRGDAKYTMDIEFA</sequence>
<dbReference type="SUPFAM" id="SSF159238">
    <property type="entry name" value="SO1590-like"/>
    <property type="match status" value="1"/>
</dbReference>
<reference evidence="1" key="2">
    <citation type="submission" date="2021-03" db="EMBL/GenBank/DDBJ databases">
        <title>X isolated from Micromonospora tulbaghiae.</title>
        <authorList>
            <person name="Stennett H.L."/>
        </authorList>
    </citation>
    <scope>NUCLEOTIDE SEQUENCE</scope>
    <source>
        <strain evidence="1">28M1-20</strain>
    </source>
</reference>
<evidence type="ECO:0000313" key="2">
    <source>
        <dbReference type="EMBL" id="SCE73448.1"/>
    </source>
</evidence>
<dbReference type="Pfam" id="PF11528">
    <property type="entry name" value="DUF3224"/>
    <property type="match status" value="1"/>
</dbReference>
<dbReference type="GeneID" id="93468902"/>
<dbReference type="AlphaFoldDB" id="A0AAW4JB70"/>
<dbReference type="InterPro" id="IPR021607">
    <property type="entry name" value="DUF3224"/>
</dbReference>
<gene>
    <name evidence="2" type="ORF">GA0070562_2113</name>
    <name evidence="1" type="ORF">J5U46_02790</name>
</gene>
<dbReference type="InterPro" id="IPR023159">
    <property type="entry name" value="SO1590-like_sf"/>
</dbReference>
<name>A0AAW4JB70_9ACTN</name>
<evidence type="ECO:0000313" key="4">
    <source>
        <dbReference type="Proteomes" id="UP000669887"/>
    </source>
</evidence>
<evidence type="ECO:0000313" key="3">
    <source>
        <dbReference type="Proteomes" id="UP000199405"/>
    </source>
</evidence>
<reference evidence="2 3" key="1">
    <citation type="submission" date="2016-06" db="EMBL/GenBank/DDBJ databases">
        <authorList>
            <person name="Varghese N."/>
            <person name="Submissions Spin"/>
        </authorList>
    </citation>
    <scope>NUCLEOTIDE SEQUENCE [LARGE SCALE GENOMIC DNA]</scope>
    <source>
        <strain evidence="2 3">DSM 45142</strain>
    </source>
</reference>
<dbReference type="EMBL" id="FMCQ01000002">
    <property type="protein sequence ID" value="SCE73448.1"/>
    <property type="molecule type" value="Genomic_DNA"/>
</dbReference>
<dbReference type="Proteomes" id="UP000199405">
    <property type="component" value="Unassembled WGS sequence"/>
</dbReference>
<organism evidence="1 4">
    <name type="scientific">Micromonospora tulbaghiae</name>
    <dbReference type="NCBI Taxonomy" id="479978"/>
    <lineage>
        <taxon>Bacteria</taxon>
        <taxon>Bacillati</taxon>
        <taxon>Actinomycetota</taxon>
        <taxon>Actinomycetes</taxon>
        <taxon>Micromonosporales</taxon>
        <taxon>Micromonosporaceae</taxon>
        <taxon>Micromonospora</taxon>
    </lineage>
</organism>
<comment type="caution">
    <text evidence="1">The sequence shown here is derived from an EMBL/GenBank/DDBJ whole genome shotgun (WGS) entry which is preliminary data.</text>
</comment>
<evidence type="ECO:0000313" key="1">
    <source>
        <dbReference type="EMBL" id="MBO4139083.1"/>
    </source>
</evidence>
<proteinExistence type="predicted"/>
<dbReference type="RefSeq" id="WP_091416439.1">
    <property type="nucleotide sequence ID" value="NZ_FMCQ01000002.1"/>
</dbReference>
<accession>A0AAW4JB70</accession>
<keyword evidence="3" id="KW-1185">Reference proteome</keyword>
<dbReference type="Proteomes" id="UP000669887">
    <property type="component" value="Unassembled WGS sequence"/>
</dbReference>
<protein>
    <submittedName>
        <fullName evidence="1">DUF3224 domain-containing protein</fullName>
    </submittedName>
</protein>